<keyword evidence="3" id="KW-1185">Reference proteome</keyword>
<dbReference type="PROSITE" id="PS51257">
    <property type="entry name" value="PROKAR_LIPOPROTEIN"/>
    <property type="match status" value="1"/>
</dbReference>
<dbReference type="EMBL" id="JASJUT010000001">
    <property type="protein sequence ID" value="MDK2594271.1"/>
    <property type="molecule type" value="Genomic_DNA"/>
</dbReference>
<evidence type="ECO:0000313" key="2">
    <source>
        <dbReference type="EMBL" id="MDK2594271.1"/>
    </source>
</evidence>
<evidence type="ECO:0000256" key="1">
    <source>
        <dbReference type="SAM" id="MobiDB-lite"/>
    </source>
</evidence>
<name>A0ABT7EGU3_9GAMM</name>
<evidence type="ECO:0000313" key="3">
    <source>
        <dbReference type="Proteomes" id="UP001231915"/>
    </source>
</evidence>
<dbReference type="InterPro" id="IPR013783">
    <property type="entry name" value="Ig-like_fold"/>
</dbReference>
<dbReference type="Proteomes" id="UP001231915">
    <property type="component" value="Unassembled WGS sequence"/>
</dbReference>
<comment type="caution">
    <text evidence="2">The sequence shown here is derived from an EMBL/GenBank/DDBJ whole genome shotgun (WGS) entry which is preliminary data.</text>
</comment>
<organism evidence="2 3">
    <name type="scientific">Pseudoalteromonas obscura</name>
    <dbReference type="NCBI Taxonomy" id="3048491"/>
    <lineage>
        <taxon>Bacteria</taxon>
        <taxon>Pseudomonadati</taxon>
        <taxon>Pseudomonadota</taxon>
        <taxon>Gammaproteobacteria</taxon>
        <taxon>Alteromonadales</taxon>
        <taxon>Pseudoalteromonadaceae</taxon>
        <taxon>Pseudoalteromonas</taxon>
    </lineage>
</organism>
<dbReference type="Gene3D" id="2.60.40.10">
    <property type="entry name" value="Immunoglobulins"/>
    <property type="match status" value="1"/>
</dbReference>
<feature type="compositionally biased region" description="Polar residues" evidence="1">
    <location>
        <begin position="25"/>
        <end position="39"/>
    </location>
</feature>
<feature type="compositionally biased region" description="Pro residues" evidence="1">
    <location>
        <begin position="43"/>
        <end position="58"/>
    </location>
</feature>
<feature type="region of interest" description="Disordered" evidence="1">
    <location>
        <begin position="22"/>
        <end position="65"/>
    </location>
</feature>
<sequence length="1341" mass="148413">MSSMISKGCLCALAAFLFGCGGGSEESQPQPTSTETPSVKPQPTTPEPQPTTPEPQPITPDNQKPTVEIEGEVSGQERQALVLTANASDTDGTIVSYHWQHDAELEVSLSGTDSQKLELSTPDIQQDVAITFTVTVTDDRGAKEAATHTVIFERNEIAVQLQGMVTDQPIPNATVTATIGNETFTAIANAQGEYTLDIAADESSKAALVQLHAQGVGDQSRVEFISQLPSIDEIVIKSGADKVLLATELFGVNVTNVTTAEYAQLSKHEGAFDSLAQLQDTLLLVDTAEKMKLATLIKAIVDNDIDLLPTKFSSTLALVTDKSGAEQLYSELEVTHPELLKKASEGLLEDATLLPGLASDLIGDYTLSIPNKMHGLLVNLTFNEDGTGTITAGESASFNWEKNAQVVTLSFAEPVVIVPPGVQTDFGASAKTVLNHLSLTMIEERNGVIEAYVSYEHGLIFDLMPTPLKNSTEAFANLLKTTPDISINEEALVGEWYVQHHMLEYSFGETLKLEFFADGTASQGSGEITWQWHLTETELVLENTDKRVAYQILDHTSGKFNTKVFGHLKESDSILNGAVFVKQQASGFDSFDFIGSWTSTNSQYDSRQFFFFEDNTYLTQLGYSSVWALEQGQIELGEFQWNGHKVSHCETTQSSCQFNSAGVFEFVGVFGNDIAVRYTKPNIYSPTVPKSQSYLKFFTIHSEDGQQLLNTLMPYSQTSTLYGLDDTLKFEMQCPSGPCYAVAEYKGVAYRVEDKGTYMVLSNDDTNEQLVLFAEVVSSTELEVCIRSVSGQCDESNTATFSTLGPELDFTVTVEGQGTLIAHTDKPRLGEVLSLTVEPSNGYIVSEISGCNGYFYDQSMTFEVYRPPMSCHITAKFIKENDFIGQLRLLRKGFYAPEHFDIDIRASGEGLVSHGALYSNFTWQAAEGGGITAQLTQPQTVSLDKVTASSDDFIEVVITGFDLNKHAEGIEVVWHRQLNNQGEIHLVDSLVDVLDDRRDFAEISLTQTQFLGTWSLGYGAAEHFYFTKHMSKDAYLPWLDTYQLVLKENGEGEIQSGEKVTSISWSWHGNYIEIIEMGDYSNIIHVSLLKELDGSYQFSARYESGPYMSALQKGAGIMVKHQTTAPIIENSPSVWRIKNGSELASLEGMEVYGNGIVRMGTAITYSHAYFDDNKLYLQDFWNSETLQTDASCTNEKPECVERAYRRLMPLAQGEKTLFALDTYKINDGLSETSMLRVIERSSGESFTKFEPFMLSQFKLYQTIGENKHMWSTWYVNGVYKMDTSFGQGDAQLDEAGRIKYHIQDEYYYVQLLEASSDGLKVCYYAESDSCSEANEIFLSYQ</sequence>
<dbReference type="Pfam" id="PF22352">
    <property type="entry name" value="K319L-like_PKD"/>
    <property type="match status" value="1"/>
</dbReference>
<gene>
    <name evidence="2" type="ORF">QNM18_04180</name>
</gene>
<reference evidence="2 3" key="1">
    <citation type="submission" date="2023-05" db="EMBL/GenBank/DDBJ databases">
        <title>Pseudoalteromonas ardens sp. nov., Pseudoalteromonas obscura sp. nov., and Pseudoalteromonas umbrosa sp. nov., isolated from the coral Montipora capitata.</title>
        <authorList>
            <person name="Thomas E.M."/>
            <person name="Smith E.M."/>
            <person name="Papke E."/>
            <person name="Shlafstein M.D."/>
            <person name="Oline D.K."/>
            <person name="Videau P."/>
            <person name="Saw J.H."/>
            <person name="Strangman W.K."/>
            <person name="Ushijima B."/>
        </authorList>
    </citation>
    <scope>NUCLEOTIDE SEQUENCE [LARGE SCALE GENOMIC DNA]</scope>
    <source>
        <strain evidence="2 3">P94</strain>
    </source>
</reference>
<evidence type="ECO:0008006" key="4">
    <source>
        <dbReference type="Google" id="ProtNLM"/>
    </source>
</evidence>
<accession>A0ABT7EGU3</accession>
<protein>
    <recommendedName>
        <fullName evidence="4">PKD/Chitinase domain-containing protein</fullName>
    </recommendedName>
</protein>
<proteinExistence type="predicted"/>